<comment type="caution">
    <text evidence="2">The sequence shown here is derived from an EMBL/GenBank/DDBJ whole genome shotgun (WGS) entry which is preliminary data.</text>
</comment>
<accession>A0AAV8ZPS9</accession>
<feature type="compositionally biased region" description="Polar residues" evidence="1">
    <location>
        <begin position="76"/>
        <end position="85"/>
    </location>
</feature>
<proteinExistence type="predicted"/>
<keyword evidence="3" id="KW-1185">Reference proteome</keyword>
<evidence type="ECO:0000256" key="1">
    <source>
        <dbReference type="SAM" id="MobiDB-lite"/>
    </source>
</evidence>
<dbReference type="AlphaFoldDB" id="A0AAV8ZPS9"/>
<feature type="compositionally biased region" description="Polar residues" evidence="1">
    <location>
        <begin position="113"/>
        <end position="124"/>
    </location>
</feature>
<gene>
    <name evidence="2" type="ORF">NQ314_003437</name>
</gene>
<feature type="region of interest" description="Disordered" evidence="1">
    <location>
        <begin position="1"/>
        <end position="174"/>
    </location>
</feature>
<organism evidence="2 3">
    <name type="scientific">Rhamnusium bicolor</name>
    <dbReference type="NCBI Taxonomy" id="1586634"/>
    <lineage>
        <taxon>Eukaryota</taxon>
        <taxon>Metazoa</taxon>
        <taxon>Ecdysozoa</taxon>
        <taxon>Arthropoda</taxon>
        <taxon>Hexapoda</taxon>
        <taxon>Insecta</taxon>
        <taxon>Pterygota</taxon>
        <taxon>Neoptera</taxon>
        <taxon>Endopterygota</taxon>
        <taxon>Coleoptera</taxon>
        <taxon>Polyphaga</taxon>
        <taxon>Cucujiformia</taxon>
        <taxon>Chrysomeloidea</taxon>
        <taxon>Cerambycidae</taxon>
        <taxon>Lepturinae</taxon>
        <taxon>Rhagiini</taxon>
        <taxon>Rhamnusium</taxon>
    </lineage>
</organism>
<feature type="compositionally biased region" description="Polar residues" evidence="1">
    <location>
        <begin position="51"/>
        <end position="64"/>
    </location>
</feature>
<feature type="compositionally biased region" description="Basic and acidic residues" evidence="1">
    <location>
        <begin position="32"/>
        <end position="43"/>
    </location>
</feature>
<name>A0AAV8ZPS9_9CUCU</name>
<evidence type="ECO:0000313" key="3">
    <source>
        <dbReference type="Proteomes" id="UP001162156"/>
    </source>
</evidence>
<sequence length="460" mass="51215">MEEDTESSPANVPESPKPLAFTIDFGSNKNVDTQRQKALAEKLQKRHKRGQSLSKIEDSASSPPARQLPLTGNLPRKSSFQSEGYFSSDEKTDRAKSARGTGKRSDLTLLLKNVTSDRMTQSFPNAALPSITSPDEIELKDVSSPELDLISPFSPREQSKTSSNSSIKKQQFSSPECEKMYIGEGNNKDNVFVDGTEFEFDKSDTVSDTGTYTLDADNYSEEQKARMSIDREFKIEQVSVQKKTEEYVKSLSTIRDHILQNATVTSTVTVDKSNLKETEVTKGIQALNLIDAENALKSPRSPTVRKFDKFVSTPTQPKTTIGKVLSPIMSPTQNMSITQDVEQKLDKPLNNGECDLHNKTFTKIMFPSPKAKRDGLEQSYDQGSVISVTSSGAFKPKKEKKPERKYSLTKSEVQVQAYIDGKNYNDGIVESVLDREVIKKNKPKLTANIVNVQSIEVKKT</sequence>
<feature type="compositionally biased region" description="Polar residues" evidence="1">
    <location>
        <begin position="160"/>
        <end position="174"/>
    </location>
</feature>
<protein>
    <submittedName>
        <fullName evidence="2">Uncharacterized protein</fullName>
    </submittedName>
</protein>
<dbReference type="EMBL" id="JANEYF010000972">
    <property type="protein sequence ID" value="KAJ8966585.1"/>
    <property type="molecule type" value="Genomic_DNA"/>
</dbReference>
<dbReference type="Proteomes" id="UP001162156">
    <property type="component" value="Unassembled WGS sequence"/>
</dbReference>
<reference evidence="2" key="1">
    <citation type="journal article" date="2023" name="Insect Mol. Biol.">
        <title>Genome sequencing provides insights into the evolution of gene families encoding plant cell wall-degrading enzymes in longhorned beetles.</title>
        <authorList>
            <person name="Shin N.R."/>
            <person name="Okamura Y."/>
            <person name="Kirsch R."/>
            <person name="Pauchet Y."/>
        </authorList>
    </citation>
    <scope>NUCLEOTIDE SEQUENCE</scope>
    <source>
        <strain evidence="2">RBIC_L_NR</strain>
    </source>
</reference>
<evidence type="ECO:0000313" key="2">
    <source>
        <dbReference type="EMBL" id="KAJ8966585.1"/>
    </source>
</evidence>